<reference evidence="2" key="1">
    <citation type="journal article" date="2015" name="Genome Announc.">
        <title>Draft genome sequence of the cellulolytic fungus Chaetomium globosum.</title>
        <authorList>
            <person name="Cuomo C.A."/>
            <person name="Untereiner W.A."/>
            <person name="Ma L.-J."/>
            <person name="Grabherr M."/>
            <person name="Birren B.W."/>
        </authorList>
    </citation>
    <scope>NUCLEOTIDE SEQUENCE [LARGE SCALE GENOMIC DNA]</scope>
    <source>
        <strain evidence="2">ATCC 6205 / CBS 148.51 / DSM 1962 / NBRC 6347 / NRRL 1970</strain>
    </source>
</reference>
<proteinExistence type="predicted"/>
<gene>
    <name evidence="1" type="ORF">CHGG_04909</name>
</gene>
<dbReference type="STRING" id="306901.Q2GZY7"/>
<dbReference type="OrthoDB" id="5430299at2759"/>
<evidence type="ECO:0000313" key="1">
    <source>
        <dbReference type="EMBL" id="EAQ88290.1"/>
    </source>
</evidence>
<accession>Q2GZY7</accession>
<dbReference type="InParanoid" id="Q2GZY7"/>
<dbReference type="HOGENOM" id="CLU_980057_0_0_1"/>
<dbReference type="Proteomes" id="UP000001056">
    <property type="component" value="Unassembled WGS sequence"/>
</dbReference>
<sequence length="284" mass="31680">MHSLLDIDLDMPWSPSDRLPGLRDQIRGQDFNTASIIFSRLQANRDPEELEALYKGARYPVGDLQLTAEEFARQVDSMNFHSSKACYKLIKSMGVLIPIGFDGPIIYRLIVHPWELRPHLLEDDVASLFDMSQWSEWSEPSASSCDSLLPSYFLGVNLTVKPCQPPCDGPGNPSEISTRSVESADADVDAPGFTFFQLGDLEYTGRTNGREGPWLDSNEERAYSSYIEGWAETGFVVVARLNPSGRTDGIYVVYDMCRDIAARKDPEYPSAKETKIIDSHSAVG</sequence>
<name>Q2GZY7_CHAGB</name>
<dbReference type="VEuPathDB" id="FungiDB:CHGG_04909"/>
<evidence type="ECO:0000313" key="2">
    <source>
        <dbReference type="Proteomes" id="UP000001056"/>
    </source>
</evidence>
<keyword evidence="2" id="KW-1185">Reference proteome</keyword>
<dbReference type="RefSeq" id="XP_001224123.1">
    <property type="nucleotide sequence ID" value="XM_001224122.1"/>
</dbReference>
<organism evidence="1 2">
    <name type="scientific">Chaetomium globosum (strain ATCC 6205 / CBS 148.51 / DSM 1962 / NBRC 6347 / NRRL 1970)</name>
    <name type="common">Soil fungus</name>
    <dbReference type="NCBI Taxonomy" id="306901"/>
    <lineage>
        <taxon>Eukaryota</taxon>
        <taxon>Fungi</taxon>
        <taxon>Dikarya</taxon>
        <taxon>Ascomycota</taxon>
        <taxon>Pezizomycotina</taxon>
        <taxon>Sordariomycetes</taxon>
        <taxon>Sordariomycetidae</taxon>
        <taxon>Sordariales</taxon>
        <taxon>Chaetomiaceae</taxon>
        <taxon>Chaetomium</taxon>
    </lineage>
</organism>
<dbReference type="EMBL" id="CH408032">
    <property type="protein sequence ID" value="EAQ88290.1"/>
    <property type="molecule type" value="Genomic_DNA"/>
</dbReference>
<protein>
    <submittedName>
        <fullName evidence="1">Uncharacterized protein</fullName>
    </submittedName>
</protein>
<dbReference type="GeneID" id="4391589"/>
<dbReference type="AlphaFoldDB" id="Q2GZY7"/>
<dbReference type="eggNOG" id="ENOG502TDGP">
    <property type="taxonomic scope" value="Eukaryota"/>
</dbReference>